<feature type="transmembrane region" description="Helical" evidence="1">
    <location>
        <begin position="210"/>
        <end position="229"/>
    </location>
</feature>
<dbReference type="GO" id="GO:0016747">
    <property type="term" value="F:acyltransferase activity, transferring groups other than amino-acyl groups"/>
    <property type="evidence" value="ECO:0007669"/>
    <property type="project" value="InterPro"/>
</dbReference>
<feature type="transmembrane region" description="Helical" evidence="1">
    <location>
        <begin position="146"/>
        <end position="166"/>
    </location>
</feature>
<feature type="transmembrane region" description="Helical" evidence="1">
    <location>
        <begin position="270"/>
        <end position="288"/>
    </location>
</feature>
<dbReference type="OrthoDB" id="6623990at2"/>
<dbReference type="RefSeq" id="WP_074755172.1">
    <property type="nucleotide sequence ID" value="NZ_FOGJ01000007.1"/>
</dbReference>
<feature type="transmembrane region" description="Helical" evidence="1">
    <location>
        <begin position="12"/>
        <end position="32"/>
    </location>
</feature>
<accession>A0A1H9Q1Y8</accession>
<feature type="transmembrane region" description="Helical" evidence="1">
    <location>
        <begin position="347"/>
        <end position="366"/>
    </location>
</feature>
<reference evidence="3 4" key="1">
    <citation type="submission" date="2016-10" db="EMBL/GenBank/DDBJ databases">
        <authorList>
            <person name="de Groot N.N."/>
        </authorList>
    </citation>
    <scope>NUCLEOTIDE SEQUENCE [LARGE SCALE GENOMIC DNA]</scope>
    <source>
        <strain evidence="3 4">AR40</strain>
    </source>
</reference>
<feature type="transmembrane region" description="Helical" evidence="1">
    <location>
        <begin position="309"/>
        <end position="327"/>
    </location>
</feature>
<sequence>MGYSKRRDRKIDIVRGFAIISVVMGHCGFPFLSFTCRFQTALFFIISGLFWKDQNAASVNSIFRQVKHLIKTLWIPYVLWNVAFLFLNNYLCSTGLYICNIQEYEQAMGKINVGMLHSYYSIKQMFIESCKILFFMGGTELGGASWFFRVLFFAEILFTLTQYLFNKIKVYKIIVEIPFGICLSLIGHYLCNYYCKQFEGSFVGMLIEYLGLWLMAFGLLTLGHILKIIHLRYEGWYNSNLFAIIMIVIGFGVSLMLFKSKIVFFQKNYGITVALFALMFLWGQAFFIDKYIDKLAKILAYLGSNTIPVFMGHFAVFKLVSVIIVLINGYPHYYVGAFPYLGEWMPYGIINSFLGATIPLILYLGFKAIKNNVKRVIKL</sequence>
<protein>
    <submittedName>
        <fullName evidence="3">Fucose 4-O-acetylase</fullName>
    </submittedName>
</protein>
<proteinExistence type="predicted"/>
<feature type="domain" description="Acyltransferase 3" evidence="2">
    <location>
        <begin position="10"/>
        <end position="338"/>
    </location>
</feature>
<dbReference type="AlphaFoldDB" id="A0A1H9Q1Y8"/>
<evidence type="ECO:0000256" key="1">
    <source>
        <dbReference type="SAM" id="Phobius"/>
    </source>
</evidence>
<dbReference type="Pfam" id="PF01757">
    <property type="entry name" value="Acyl_transf_3"/>
    <property type="match status" value="1"/>
</dbReference>
<evidence type="ECO:0000259" key="2">
    <source>
        <dbReference type="Pfam" id="PF01757"/>
    </source>
</evidence>
<dbReference type="Proteomes" id="UP000182584">
    <property type="component" value="Unassembled WGS sequence"/>
</dbReference>
<evidence type="ECO:0000313" key="4">
    <source>
        <dbReference type="Proteomes" id="UP000182584"/>
    </source>
</evidence>
<gene>
    <name evidence="3" type="ORF">SAMN04487884_10715</name>
</gene>
<name>A0A1H9Q1Y8_BUTFI</name>
<dbReference type="InterPro" id="IPR002656">
    <property type="entry name" value="Acyl_transf_3_dom"/>
</dbReference>
<evidence type="ECO:0000313" key="3">
    <source>
        <dbReference type="EMBL" id="SER54477.1"/>
    </source>
</evidence>
<keyword evidence="1" id="KW-0812">Transmembrane</keyword>
<feature type="transmembrane region" description="Helical" evidence="1">
    <location>
        <begin position="173"/>
        <end position="190"/>
    </location>
</feature>
<keyword evidence="1" id="KW-0472">Membrane</keyword>
<feature type="transmembrane region" description="Helical" evidence="1">
    <location>
        <begin position="241"/>
        <end position="258"/>
    </location>
</feature>
<dbReference type="EMBL" id="FOGJ01000007">
    <property type="protein sequence ID" value="SER54477.1"/>
    <property type="molecule type" value="Genomic_DNA"/>
</dbReference>
<keyword evidence="1" id="KW-1133">Transmembrane helix</keyword>
<organism evidence="3 4">
    <name type="scientific">Butyrivibrio fibrisolvens</name>
    <dbReference type="NCBI Taxonomy" id="831"/>
    <lineage>
        <taxon>Bacteria</taxon>
        <taxon>Bacillati</taxon>
        <taxon>Bacillota</taxon>
        <taxon>Clostridia</taxon>
        <taxon>Lachnospirales</taxon>
        <taxon>Lachnospiraceae</taxon>
        <taxon>Butyrivibrio</taxon>
    </lineage>
</organism>